<dbReference type="EMBL" id="JABRWJ010000001">
    <property type="protein sequence ID" value="NRF65728.1"/>
    <property type="molecule type" value="Genomic_DNA"/>
</dbReference>
<feature type="region of interest" description="Disordered" evidence="1">
    <location>
        <begin position="34"/>
        <end position="58"/>
    </location>
</feature>
<protein>
    <submittedName>
        <fullName evidence="2">Uncharacterized protein</fullName>
    </submittedName>
</protein>
<comment type="caution">
    <text evidence="2">The sequence shown here is derived from an EMBL/GenBank/DDBJ whole genome shotgun (WGS) entry which is preliminary data.</text>
</comment>
<gene>
    <name evidence="2" type="ORF">HLB44_01890</name>
</gene>
<dbReference type="Proteomes" id="UP000737171">
    <property type="component" value="Unassembled WGS sequence"/>
</dbReference>
<keyword evidence="3" id="KW-1185">Reference proteome</keyword>
<organism evidence="2 3">
    <name type="scientific">Pseudaquabacterium terrae</name>
    <dbReference type="NCBI Taxonomy" id="2732868"/>
    <lineage>
        <taxon>Bacteria</taxon>
        <taxon>Pseudomonadati</taxon>
        <taxon>Pseudomonadota</taxon>
        <taxon>Betaproteobacteria</taxon>
        <taxon>Burkholderiales</taxon>
        <taxon>Sphaerotilaceae</taxon>
        <taxon>Pseudaquabacterium</taxon>
    </lineage>
</organism>
<name>A0ABX2ECR2_9BURK</name>
<accession>A0ABX2ECR2</accession>
<reference evidence="2 3" key="1">
    <citation type="submission" date="2020-05" db="EMBL/GenBank/DDBJ databases">
        <title>Aquincola sp. isolate from soil.</title>
        <authorList>
            <person name="Han J."/>
            <person name="Kim D.-U."/>
        </authorList>
    </citation>
    <scope>NUCLEOTIDE SEQUENCE [LARGE SCALE GENOMIC DNA]</scope>
    <source>
        <strain evidence="2 3">S2</strain>
    </source>
</reference>
<sequence length="119" mass="11883">MPVAIASSIAVKAERPASTLLKGNAASMPRPIAAAHSEASARCGQRRRGSSHGSSGSAAVSSVVAGITLRCKAQASASVEAVLQTLASASALTLRVSAHRPSAIAPVQASAINLIARRC</sequence>
<evidence type="ECO:0000256" key="1">
    <source>
        <dbReference type="SAM" id="MobiDB-lite"/>
    </source>
</evidence>
<evidence type="ECO:0000313" key="2">
    <source>
        <dbReference type="EMBL" id="NRF65728.1"/>
    </source>
</evidence>
<dbReference type="RefSeq" id="WP_173120020.1">
    <property type="nucleotide sequence ID" value="NZ_JABRWJ010000001.1"/>
</dbReference>
<evidence type="ECO:0000313" key="3">
    <source>
        <dbReference type="Proteomes" id="UP000737171"/>
    </source>
</evidence>
<proteinExistence type="predicted"/>